<dbReference type="EMBL" id="AGNL01048706">
    <property type="protein sequence ID" value="EJK45192.1"/>
    <property type="molecule type" value="Genomic_DNA"/>
</dbReference>
<protein>
    <submittedName>
        <fullName evidence="1">Uncharacterized protein</fullName>
    </submittedName>
</protein>
<reference evidence="1 2" key="1">
    <citation type="journal article" date="2012" name="Genome Biol.">
        <title>Genome and low-iron response of an oceanic diatom adapted to chronic iron limitation.</title>
        <authorList>
            <person name="Lommer M."/>
            <person name="Specht M."/>
            <person name="Roy A.S."/>
            <person name="Kraemer L."/>
            <person name="Andreson R."/>
            <person name="Gutowska M.A."/>
            <person name="Wolf J."/>
            <person name="Bergner S.V."/>
            <person name="Schilhabel M.B."/>
            <person name="Klostermeier U.C."/>
            <person name="Beiko R.G."/>
            <person name="Rosenstiel P."/>
            <person name="Hippler M."/>
            <person name="Laroche J."/>
        </authorList>
    </citation>
    <scope>NUCLEOTIDE SEQUENCE [LARGE SCALE GENOMIC DNA]</scope>
    <source>
        <strain evidence="1 2">CCMP1005</strain>
    </source>
</reference>
<dbReference type="AlphaFoldDB" id="K0RFB0"/>
<evidence type="ECO:0000313" key="2">
    <source>
        <dbReference type="Proteomes" id="UP000266841"/>
    </source>
</evidence>
<organism evidence="1 2">
    <name type="scientific">Thalassiosira oceanica</name>
    <name type="common">Marine diatom</name>
    <dbReference type="NCBI Taxonomy" id="159749"/>
    <lineage>
        <taxon>Eukaryota</taxon>
        <taxon>Sar</taxon>
        <taxon>Stramenopiles</taxon>
        <taxon>Ochrophyta</taxon>
        <taxon>Bacillariophyta</taxon>
        <taxon>Coscinodiscophyceae</taxon>
        <taxon>Thalassiosirophycidae</taxon>
        <taxon>Thalassiosirales</taxon>
        <taxon>Thalassiosiraceae</taxon>
        <taxon>Thalassiosira</taxon>
    </lineage>
</organism>
<dbReference type="InterPro" id="IPR044682">
    <property type="entry name" value="VDE"/>
</dbReference>
<dbReference type="GO" id="GO:0010028">
    <property type="term" value="P:xanthophyll cycle"/>
    <property type="evidence" value="ECO:0007669"/>
    <property type="project" value="InterPro"/>
</dbReference>
<accession>K0RFB0</accession>
<gene>
    <name evidence="1" type="ORF">THAOC_36204</name>
</gene>
<name>K0RFB0_THAOC</name>
<sequence>MTTKLARSIMFGHLKDIGEETPEGSTQLPVSWKVACGANVAYDQFPSQNQLFYPSAKGSGIWYDPVFRVETIDGRNVWCKRHYRVRSEEVPGTFRFSVLDNGVTSDEFWTILGCADDLSWVVFHYAGAASAVGQRYLGGLLCTPNGELPRSSELEKIWQIFRSAEIEPWELFKVDNDDNSPSALAAGPPPLDFYRKTASIIG</sequence>
<proteinExistence type="predicted"/>
<dbReference type="OMA" id="CGANVAY"/>
<dbReference type="Gene3D" id="2.40.128.20">
    <property type="match status" value="1"/>
</dbReference>
<evidence type="ECO:0000313" key="1">
    <source>
        <dbReference type="EMBL" id="EJK45192.1"/>
    </source>
</evidence>
<dbReference type="GO" id="GO:0046422">
    <property type="term" value="F:violaxanthin de-epoxidase activity"/>
    <property type="evidence" value="ECO:0007669"/>
    <property type="project" value="InterPro"/>
</dbReference>
<dbReference type="PANTHER" id="PTHR33970">
    <property type="entry name" value="VIOLAXANTHIN DE-EPOXIDASE, CHLOROPLASTIC-RELATED"/>
    <property type="match status" value="1"/>
</dbReference>
<keyword evidence="2" id="KW-1185">Reference proteome</keyword>
<comment type="caution">
    <text evidence="1">The sequence shown here is derived from an EMBL/GenBank/DDBJ whole genome shotgun (WGS) entry which is preliminary data.</text>
</comment>
<dbReference type="OrthoDB" id="420426at2759"/>
<dbReference type="eggNOG" id="ENOG502QUXT">
    <property type="taxonomic scope" value="Eukaryota"/>
</dbReference>
<dbReference type="Proteomes" id="UP000266841">
    <property type="component" value="Unassembled WGS sequence"/>
</dbReference>
<dbReference type="InterPro" id="IPR012674">
    <property type="entry name" value="Calycin"/>
</dbReference>
<dbReference type="PANTHER" id="PTHR33970:SF2">
    <property type="entry name" value="OS01G0716400 PROTEIN"/>
    <property type="match status" value="1"/>
</dbReference>